<sequence>MSPNDISLYSAMQNISLVQLMVEKKRHFRHDSEFAAFVKAQLKRLQKRKTVSAGTVKYFNKVLEPQKSGFARRWLQRLNRYAEIQKSLSALKQMTDAERLALFFTSMQKLGYAVQPDHGDDLHFDDTQSQQVLKMGFVGMANSQICKFEQGNLCQDTYLTYYLPADQDMAEGVLLKYLQSFGFNIQLPVNRASSRLARNVFAHIPIVSFARQMQ</sequence>
<evidence type="ECO:0000313" key="2">
    <source>
        <dbReference type="Proteomes" id="UP000614272"/>
    </source>
</evidence>
<dbReference type="EMBL" id="BMGJ01000007">
    <property type="protein sequence ID" value="GGD65500.1"/>
    <property type="molecule type" value="Genomic_DNA"/>
</dbReference>
<comment type="caution">
    <text evidence="1">The sequence shown here is derived from an EMBL/GenBank/DDBJ whole genome shotgun (WGS) entry which is preliminary data.</text>
</comment>
<evidence type="ECO:0000313" key="1">
    <source>
        <dbReference type="EMBL" id="GGD65500.1"/>
    </source>
</evidence>
<dbReference type="RefSeq" id="WP_099034413.1">
    <property type="nucleotide sequence ID" value="NZ_BMGJ01000007.1"/>
</dbReference>
<reference evidence="2" key="1">
    <citation type="journal article" date="2019" name="Int. J. Syst. Evol. Microbiol.">
        <title>The Global Catalogue of Microorganisms (GCM) 10K type strain sequencing project: providing services to taxonomists for standard genome sequencing and annotation.</title>
        <authorList>
            <consortium name="The Broad Institute Genomics Platform"/>
            <consortium name="The Broad Institute Genome Sequencing Center for Infectious Disease"/>
            <person name="Wu L."/>
            <person name="Ma J."/>
        </authorList>
    </citation>
    <scope>NUCLEOTIDE SEQUENCE [LARGE SCALE GENOMIC DNA]</scope>
    <source>
        <strain evidence="2">CGMCC 1.12923</strain>
    </source>
</reference>
<organism evidence="1 2">
    <name type="scientific">Lacimicrobium alkaliphilum</name>
    <dbReference type="NCBI Taxonomy" id="1526571"/>
    <lineage>
        <taxon>Bacteria</taxon>
        <taxon>Pseudomonadati</taxon>
        <taxon>Pseudomonadota</taxon>
        <taxon>Gammaproteobacteria</taxon>
        <taxon>Alteromonadales</taxon>
        <taxon>Alteromonadaceae</taxon>
        <taxon>Lacimicrobium</taxon>
    </lineage>
</organism>
<accession>A0ABQ1REN7</accession>
<keyword evidence="2" id="KW-1185">Reference proteome</keyword>
<name>A0ABQ1REN7_9ALTE</name>
<protein>
    <recommendedName>
        <fullName evidence="3">Homing endonuclease LAGLIDADG domain-containing protein</fullName>
    </recommendedName>
</protein>
<proteinExistence type="predicted"/>
<dbReference type="Proteomes" id="UP000614272">
    <property type="component" value="Unassembled WGS sequence"/>
</dbReference>
<gene>
    <name evidence="1" type="ORF">GCM10011357_20970</name>
</gene>
<evidence type="ECO:0008006" key="3">
    <source>
        <dbReference type="Google" id="ProtNLM"/>
    </source>
</evidence>